<feature type="transmembrane region" description="Helical" evidence="1">
    <location>
        <begin position="40"/>
        <end position="65"/>
    </location>
</feature>
<gene>
    <name evidence="2" type="ORF">HYPDE_24103</name>
</gene>
<evidence type="ECO:0000256" key="1">
    <source>
        <dbReference type="SAM" id="Phobius"/>
    </source>
</evidence>
<dbReference type="InterPro" id="IPR007047">
    <property type="entry name" value="Flp_Fap"/>
</dbReference>
<reference evidence="2 3" key="1">
    <citation type="journal article" date="2013" name="Genome Announc.">
        <title>Genome sequences for three denitrifying bacterial strains isolated from a uranium- and nitrate-contaminated subsurface environment.</title>
        <authorList>
            <person name="Venkatramanan R."/>
            <person name="Prakash O."/>
            <person name="Woyke T."/>
            <person name="Chain P."/>
            <person name="Goodwin L.A."/>
            <person name="Watson D."/>
            <person name="Brooks S."/>
            <person name="Kostka J.E."/>
            <person name="Green S.J."/>
        </authorList>
    </citation>
    <scope>NUCLEOTIDE SEQUENCE [LARGE SCALE GENOMIC DNA]</scope>
    <source>
        <strain evidence="2 3">1NES1</strain>
    </source>
</reference>
<dbReference type="EMBL" id="CP005587">
    <property type="protein sequence ID" value="AGK56506.1"/>
    <property type="molecule type" value="Genomic_DNA"/>
</dbReference>
<organism evidence="2 3">
    <name type="scientific">Hyphomicrobium denitrificans 1NES1</name>
    <dbReference type="NCBI Taxonomy" id="670307"/>
    <lineage>
        <taxon>Bacteria</taxon>
        <taxon>Pseudomonadati</taxon>
        <taxon>Pseudomonadota</taxon>
        <taxon>Alphaproteobacteria</taxon>
        <taxon>Hyphomicrobiales</taxon>
        <taxon>Hyphomicrobiaceae</taxon>
        <taxon>Hyphomicrobium</taxon>
    </lineage>
</organism>
<keyword evidence="1" id="KW-1133">Transmembrane helix</keyword>
<dbReference type="Proteomes" id="UP000005952">
    <property type="component" value="Chromosome"/>
</dbReference>
<name>N0B7L7_9HYPH</name>
<dbReference type="KEGG" id="hdt:HYPDE_24103"/>
<dbReference type="HOGENOM" id="CLU_171854_3_0_5"/>
<keyword evidence="3" id="KW-1185">Reference proteome</keyword>
<dbReference type="Pfam" id="PF04964">
    <property type="entry name" value="Flp_Fap"/>
    <property type="match status" value="1"/>
</dbReference>
<sequence>MSALGEGSSSALFIKVFAMLPSSLRGFARDESGATSIEYALIASIVSLAIIGGLTGVRASLIGIFDSVVAGFGQTN</sequence>
<dbReference type="STRING" id="670307.HYPDE_24103"/>
<feature type="transmembrane region" description="Helical" evidence="1">
    <location>
        <begin position="12"/>
        <end position="28"/>
    </location>
</feature>
<keyword evidence="1" id="KW-0472">Membrane</keyword>
<proteinExistence type="predicted"/>
<protein>
    <submittedName>
        <fullName evidence="2">Flp/Fap pilin component</fullName>
    </submittedName>
</protein>
<evidence type="ECO:0000313" key="2">
    <source>
        <dbReference type="EMBL" id="AGK56506.1"/>
    </source>
</evidence>
<dbReference type="AlphaFoldDB" id="N0B7L7"/>
<accession>N0B7L7</accession>
<evidence type="ECO:0000313" key="3">
    <source>
        <dbReference type="Proteomes" id="UP000005952"/>
    </source>
</evidence>
<keyword evidence="1" id="KW-0812">Transmembrane</keyword>